<feature type="region of interest" description="Disordered" evidence="1">
    <location>
        <begin position="1"/>
        <end position="33"/>
    </location>
</feature>
<evidence type="ECO:0000256" key="1">
    <source>
        <dbReference type="SAM" id="MobiDB-lite"/>
    </source>
</evidence>
<dbReference type="GeneID" id="4100089"/>
<evidence type="ECO:0000313" key="2">
    <source>
        <dbReference type="EMBL" id="ABB81971.1"/>
    </source>
</evidence>
<reference evidence="2" key="2">
    <citation type="journal article" date="2006" name="BMC Biol.">
        <title>The complete chloroplast DNA sequence of the green alga Oltmannsiellopsis viridis reveals a distinctive quadripartite architecture in the chloroplast genome of early diverging ulvophytes.</title>
        <authorList>
            <person name="Pombert J.F."/>
            <person name="Lemieux C."/>
            <person name="Turmel M."/>
        </authorList>
    </citation>
    <scope>NUCLEOTIDE SEQUENCE</scope>
</reference>
<dbReference type="EMBL" id="DQ291132">
    <property type="protein sequence ID" value="ABB81971.1"/>
    <property type="molecule type" value="Genomic_DNA"/>
</dbReference>
<gene>
    <name evidence="2" type="primary">orf105</name>
</gene>
<protein>
    <submittedName>
        <fullName evidence="2">Uncharacterized protein</fullName>
    </submittedName>
</protein>
<geneLocation type="chloroplast" evidence="2"/>
<keyword evidence="2" id="KW-0934">Plastid</keyword>
<organism evidence="2">
    <name type="scientific">Oltmannsiellopsis viridis</name>
    <name type="common">Marine flagellate</name>
    <name type="synonym">Oltmannsiella viridis</name>
    <dbReference type="NCBI Taxonomy" id="51324"/>
    <lineage>
        <taxon>Eukaryota</taxon>
        <taxon>Viridiplantae</taxon>
        <taxon>Chlorophyta</taxon>
        <taxon>core chlorophytes</taxon>
        <taxon>Ulvophyceae</taxon>
        <taxon>OUU clade</taxon>
        <taxon>Oltmannsiellopsidales</taxon>
        <taxon>Oltmannsiellopsidaceae</taxon>
        <taxon>Oltmannsiellopsis</taxon>
    </lineage>
</organism>
<accession>Q20EU2</accession>
<keyword evidence="2" id="KW-0150">Chloroplast</keyword>
<sequence length="105" mass="11278">MKNFQPKRHEKNENSSATFATPGCPPKTAKQSPSTMEVLGESLLRFEFGGALFNTPMGKVLMGVAIRGGFGGPVRGLRSLNMLCFWSAALLVSSSFAGTFKYSVV</sequence>
<name>Q20EU2_OLTVI</name>
<reference evidence="2" key="1">
    <citation type="submission" date="2005-11" db="EMBL/GenBank/DDBJ databases">
        <authorList>
            <person name="Pombert J.-F."/>
            <person name="Lemieux C."/>
            <person name="Turmel M."/>
        </authorList>
    </citation>
    <scope>NUCLEOTIDE SEQUENCE</scope>
</reference>
<proteinExistence type="predicted"/>
<dbReference type="AlphaFoldDB" id="Q20EU2"/>
<dbReference type="RefSeq" id="YP_635903.1">
    <property type="nucleotide sequence ID" value="NC_008099.1"/>
</dbReference>